<protein>
    <submittedName>
        <fullName evidence="1">Uncharacterized protein</fullName>
    </submittedName>
</protein>
<evidence type="ECO:0000313" key="1">
    <source>
        <dbReference type="EMBL" id="VUX19260.1"/>
    </source>
</evidence>
<proteinExistence type="predicted"/>
<sequence length="206" mass="24590">MKLQSVEEFFYKRETVEKYNDDKIIKLNWECPDVLFSFRGVYAIGVFIYYRQLFVDNVKTDIMVKDEKGATRQRLYSDKFLSENYPQFSDVNDLPEIKGFLEHYYDIGNIIPTWPGANVNRGMAHCYDIPNVYYKRHAKFTKLVYGSIYRSVFIEKILENDKYDTVEKLLKLQPEQYVKFLEYIVDVIINRNKQLQDILQEGNGHE</sequence>
<reference evidence="1 2" key="1">
    <citation type="submission" date="2019-07" db="EMBL/GenBank/DDBJ databases">
        <authorList>
            <person name="Hibberd C M."/>
            <person name="Gehrig L. J."/>
            <person name="Chang H.-W."/>
            <person name="Venkatesh S."/>
        </authorList>
    </citation>
    <scope>NUCLEOTIDE SEQUENCE [LARGE SCALE GENOMIC DNA]</scope>
    <source>
        <strain evidence="1">Ruminococcus_torques_SSTS_Bg7063</strain>
    </source>
</reference>
<keyword evidence="2" id="KW-1185">Reference proteome</keyword>
<dbReference type="RefSeq" id="WP_144367734.1">
    <property type="nucleotide sequence ID" value="NZ_CABHNA010000086.1"/>
</dbReference>
<gene>
    <name evidence="1" type="ORF">RTSSTS7063_02521</name>
</gene>
<dbReference type="AlphaFoldDB" id="A0A564UIC9"/>
<name>A0A564UIC9_9FIRM</name>
<dbReference type="EMBL" id="CABHNA010000086">
    <property type="protein sequence ID" value="VUX19260.1"/>
    <property type="molecule type" value="Genomic_DNA"/>
</dbReference>
<dbReference type="Proteomes" id="UP000363661">
    <property type="component" value="Unassembled WGS sequence"/>
</dbReference>
<accession>A0A564UIC9</accession>
<organism evidence="1 2">
    <name type="scientific">[Ruminococcus] torques</name>
    <dbReference type="NCBI Taxonomy" id="33039"/>
    <lineage>
        <taxon>Bacteria</taxon>
        <taxon>Bacillati</taxon>
        <taxon>Bacillota</taxon>
        <taxon>Clostridia</taxon>
        <taxon>Lachnospirales</taxon>
        <taxon>Lachnospiraceae</taxon>
        <taxon>Mediterraneibacter</taxon>
    </lineage>
</organism>
<evidence type="ECO:0000313" key="2">
    <source>
        <dbReference type="Proteomes" id="UP000363661"/>
    </source>
</evidence>